<reference evidence="4" key="1">
    <citation type="submission" date="2020-05" db="EMBL/GenBank/DDBJ databases">
        <authorList>
            <person name="Zhu T."/>
            <person name="Keshari N."/>
            <person name="Lu X."/>
        </authorList>
    </citation>
    <scope>NUCLEOTIDE SEQUENCE</scope>
    <source>
        <strain evidence="4">NK1-22</strain>
    </source>
</reference>
<comment type="cofactor">
    <cofactor evidence="1">
        <name>Mg(2+)</name>
        <dbReference type="ChEBI" id="CHEBI:18420"/>
    </cofactor>
</comment>
<sequence length="152" mass="16741">MSDTQPISSIPGPPLRVAVVALFVDGDEVLMLHQLSPPEPDCWDLPGGGLEPMEPILTGLRREVWEETGIQDFQCDRLLTVFEQFFPNADAPISHTIHLIHECTLPARPAMLQGDPTEVGPEGIQWRAIANLRQEDCSARAWAALRAIGRVA</sequence>
<dbReference type="PANTHER" id="PTHR43046">
    <property type="entry name" value="GDP-MANNOSE MANNOSYL HYDROLASE"/>
    <property type="match status" value="1"/>
</dbReference>
<name>A0AA97BR06_9CYAN</name>
<dbReference type="AlphaFoldDB" id="A0AA97BR06"/>
<accession>A0AA97BR06</accession>
<dbReference type="InterPro" id="IPR015797">
    <property type="entry name" value="NUDIX_hydrolase-like_dom_sf"/>
</dbReference>
<dbReference type="KEGG" id="tog:HNI00_17840"/>
<dbReference type="GO" id="GO:0016787">
    <property type="term" value="F:hydrolase activity"/>
    <property type="evidence" value="ECO:0007669"/>
    <property type="project" value="UniProtKB-KW"/>
</dbReference>
<dbReference type="RefSeq" id="WP_316788067.1">
    <property type="nucleotide sequence ID" value="NZ_CP053540.1"/>
</dbReference>
<dbReference type="PROSITE" id="PS51462">
    <property type="entry name" value="NUDIX"/>
    <property type="match status" value="1"/>
</dbReference>
<dbReference type="InterPro" id="IPR020084">
    <property type="entry name" value="NUDIX_hydrolase_CS"/>
</dbReference>
<proteinExistence type="predicted"/>
<dbReference type="SUPFAM" id="SSF55811">
    <property type="entry name" value="Nudix"/>
    <property type="match status" value="1"/>
</dbReference>
<dbReference type="Gene3D" id="3.90.79.10">
    <property type="entry name" value="Nucleoside Triphosphate Pyrophosphohydrolase"/>
    <property type="match status" value="1"/>
</dbReference>
<dbReference type="EMBL" id="CP053540">
    <property type="protein sequence ID" value="WOB44803.1"/>
    <property type="molecule type" value="Genomic_DNA"/>
</dbReference>
<evidence type="ECO:0000313" key="4">
    <source>
        <dbReference type="EMBL" id="WOB44803.1"/>
    </source>
</evidence>
<dbReference type="PANTHER" id="PTHR43046:SF14">
    <property type="entry name" value="MUTT_NUDIX FAMILY PROTEIN"/>
    <property type="match status" value="1"/>
</dbReference>
<organism evidence="4">
    <name type="scientific">Thermoleptolyngbya oregonensis NK1-22</name>
    <dbReference type="NCBI Taxonomy" id="2547457"/>
    <lineage>
        <taxon>Bacteria</taxon>
        <taxon>Bacillati</taxon>
        <taxon>Cyanobacteriota</taxon>
        <taxon>Cyanophyceae</taxon>
        <taxon>Oculatellales</taxon>
        <taxon>Oculatellaceae</taxon>
        <taxon>Thermoleptolyngbya</taxon>
    </lineage>
</organism>
<dbReference type="InterPro" id="IPR000086">
    <property type="entry name" value="NUDIX_hydrolase_dom"/>
</dbReference>
<evidence type="ECO:0000256" key="2">
    <source>
        <dbReference type="ARBA" id="ARBA00022801"/>
    </source>
</evidence>
<feature type="domain" description="Nudix hydrolase" evidence="3">
    <location>
        <begin position="14"/>
        <end position="150"/>
    </location>
</feature>
<keyword evidence="2 4" id="KW-0378">Hydrolase</keyword>
<evidence type="ECO:0000256" key="1">
    <source>
        <dbReference type="ARBA" id="ARBA00001946"/>
    </source>
</evidence>
<protein>
    <submittedName>
        <fullName evidence="4">NUDIX hydrolase</fullName>
    </submittedName>
</protein>
<dbReference type="PROSITE" id="PS00893">
    <property type="entry name" value="NUDIX_BOX"/>
    <property type="match status" value="1"/>
</dbReference>
<dbReference type="Pfam" id="PF00293">
    <property type="entry name" value="NUDIX"/>
    <property type="match status" value="1"/>
</dbReference>
<evidence type="ECO:0000259" key="3">
    <source>
        <dbReference type="PROSITE" id="PS51462"/>
    </source>
</evidence>
<gene>
    <name evidence="4" type="ORF">HNI00_17840</name>
</gene>